<feature type="transmembrane region" description="Helical" evidence="6">
    <location>
        <begin position="194"/>
        <end position="215"/>
    </location>
</feature>
<dbReference type="AlphaFoldDB" id="A0A9P4V777"/>
<dbReference type="GO" id="GO:0022857">
    <property type="term" value="F:transmembrane transporter activity"/>
    <property type="evidence" value="ECO:0007669"/>
    <property type="project" value="InterPro"/>
</dbReference>
<accession>A0A9P4V777</accession>
<dbReference type="GO" id="GO:0016020">
    <property type="term" value="C:membrane"/>
    <property type="evidence" value="ECO:0007669"/>
    <property type="project" value="UniProtKB-SubCell"/>
</dbReference>
<feature type="transmembrane region" description="Helical" evidence="6">
    <location>
        <begin position="449"/>
        <end position="468"/>
    </location>
</feature>
<feature type="transmembrane region" description="Helical" evidence="6">
    <location>
        <begin position="296"/>
        <end position="313"/>
    </location>
</feature>
<feature type="transmembrane region" description="Helical" evidence="6">
    <location>
        <begin position="381"/>
        <end position="400"/>
    </location>
</feature>
<evidence type="ECO:0000313" key="8">
    <source>
        <dbReference type="EMBL" id="KAF2738165.1"/>
    </source>
</evidence>
<evidence type="ECO:0000256" key="5">
    <source>
        <dbReference type="ARBA" id="ARBA00023136"/>
    </source>
</evidence>
<dbReference type="Pfam" id="PF07690">
    <property type="entry name" value="MFS_1"/>
    <property type="match status" value="1"/>
</dbReference>
<organism evidence="8 9">
    <name type="scientific">Polyplosphaeria fusca</name>
    <dbReference type="NCBI Taxonomy" id="682080"/>
    <lineage>
        <taxon>Eukaryota</taxon>
        <taxon>Fungi</taxon>
        <taxon>Dikarya</taxon>
        <taxon>Ascomycota</taxon>
        <taxon>Pezizomycotina</taxon>
        <taxon>Dothideomycetes</taxon>
        <taxon>Pleosporomycetidae</taxon>
        <taxon>Pleosporales</taxon>
        <taxon>Tetraplosphaeriaceae</taxon>
        <taxon>Polyplosphaeria</taxon>
    </lineage>
</organism>
<feature type="transmembrane region" description="Helical" evidence="6">
    <location>
        <begin position="480"/>
        <end position="499"/>
    </location>
</feature>
<dbReference type="InterPro" id="IPR036259">
    <property type="entry name" value="MFS_trans_sf"/>
</dbReference>
<dbReference type="EMBL" id="ML996111">
    <property type="protein sequence ID" value="KAF2738165.1"/>
    <property type="molecule type" value="Genomic_DNA"/>
</dbReference>
<feature type="transmembrane region" description="Helical" evidence="6">
    <location>
        <begin position="91"/>
        <end position="114"/>
    </location>
</feature>
<evidence type="ECO:0000256" key="6">
    <source>
        <dbReference type="SAM" id="Phobius"/>
    </source>
</evidence>
<keyword evidence="9" id="KW-1185">Reference proteome</keyword>
<name>A0A9P4V777_9PLEO</name>
<evidence type="ECO:0000256" key="3">
    <source>
        <dbReference type="ARBA" id="ARBA00022692"/>
    </source>
</evidence>
<dbReference type="CDD" id="cd17330">
    <property type="entry name" value="MFS_SLC46_TetA_like"/>
    <property type="match status" value="1"/>
</dbReference>
<proteinExistence type="predicted"/>
<dbReference type="Gene3D" id="1.20.1250.20">
    <property type="entry name" value="MFS general substrate transporter like domains"/>
    <property type="match status" value="1"/>
</dbReference>
<keyword evidence="4 6" id="KW-1133">Transmembrane helix</keyword>
<dbReference type="PANTHER" id="PTHR23504">
    <property type="entry name" value="MAJOR FACILITATOR SUPERFAMILY DOMAIN-CONTAINING PROTEIN 10"/>
    <property type="match status" value="1"/>
</dbReference>
<feature type="transmembrane region" description="Helical" evidence="6">
    <location>
        <begin position="350"/>
        <end position="369"/>
    </location>
</feature>
<keyword evidence="5 6" id="KW-0472">Membrane</keyword>
<evidence type="ECO:0000313" key="9">
    <source>
        <dbReference type="Proteomes" id="UP000799444"/>
    </source>
</evidence>
<gene>
    <name evidence="8" type="ORF">EJ04DRAFT_509833</name>
</gene>
<evidence type="ECO:0000256" key="1">
    <source>
        <dbReference type="ARBA" id="ARBA00004141"/>
    </source>
</evidence>
<comment type="subcellular location">
    <subcellularLocation>
        <location evidence="1">Membrane</location>
        <topology evidence="1">Multi-pass membrane protein</topology>
    </subcellularLocation>
</comment>
<keyword evidence="3 6" id="KW-0812">Transmembrane</keyword>
<dbReference type="PANTHER" id="PTHR23504:SF2">
    <property type="entry name" value="TRANSPORTER, PUTATIVE (AFU_ORTHOLOGUE AFUA_8G04150)-RELATED"/>
    <property type="match status" value="1"/>
</dbReference>
<dbReference type="InterPro" id="IPR020846">
    <property type="entry name" value="MFS_dom"/>
</dbReference>
<dbReference type="SUPFAM" id="SSF103473">
    <property type="entry name" value="MFS general substrate transporter"/>
    <property type="match status" value="1"/>
</dbReference>
<feature type="transmembrane region" description="Helical" evidence="6">
    <location>
        <begin position="21"/>
        <end position="39"/>
    </location>
</feature>
<reference evidence="8" key="1">
    <citation type="journal article" date="2020" name="Stud. Mycol.">
        <title>101 Dothideomycetes genomes: a test case for predicting lifestyles and emergence of pathogens.</title>
        <authorList>
            <person name="Haridas S."/>
            <person name="Albert R."/>
            <person name="Binder M."/>
            <person name="Bloem J."/>
            <person name="Labutti K."/>
            <person name="Salamov A."/>
            <person name="Andreopoulos B."/>
            <person name="Baker S."/>
            <person name="Barry K."/>
            <person name="Bills G."/>
            <person name="Bluhm B."/>
            <person name="Cannon C."/>
            <person name="Castanera R."/>
            <person name="Culley D."/>
            <person name="Daum C."/>
            <person name="Ezra D."/>
            <person name="Gonzalez J."/>
            <person name="Henrissat B."/>
            <person name="Kuo A."/>
            <person name="Liang C."/>
            <person name="Lipzen A."/>
            <person name="Lutzoni F."/>
            <person name="Magnuson J."/>
            <person name="Mondo S."/>
            <person name="Nolan M."/>
            <person name="Ohm R."/>
            <person name="Pangilinan J."/>
            <person name="Park H.-J."/>
            <person name="Ramirez L."/>
            <person name="Alfaro M."/>
            <person name="Sun H."/>
            <person name="Tritt A."/>
            <person name="Yoshinaga Y."/>
            <person name="Zwiers L.-H."/>
            <person name="Turgeon B."/>
            <person name="Goodwin S."/>
            <person name="Spatafora J."/>
            <person name="Crous P."/>
            <person name="Grigoriev I."/>
        </authorList>
    </citation>
    <scope>NUCLEOTIDE SEQUENCE</scope>
    <source>
        <strain evidence="8">CBS 125425</strain>
    </source>
</reference>
<comment type="caution">
    <text evidence="8">The sequence shown here is derived from an EMBL/GenBank/DDBJ whole genome shotgun (WGS) entry which is preliminary data.</text>
</comment>
<feature type="domain" description="Major facilitator superfamily (MFS) profile" evidence="7">
    <location>
        <begin position="20"/>
        <end position="504"/>
    </location>
</feature>
<feature type="transmembrane region" description="Helical" evidence="6">
    <location>
        <begin position="59"/>
        <end position="79"/>
    </location>
</feature>
<protein>
    <submittedName>
        <fullName evidence="8">MFS general substrate transporter</fullName>
    </submittedName>
</protein>
<dbReference type="InterPro" id="IPR011701">
    <property type="entry name" value="MFS"/>
</dbReference>
<dbReference type="PROSITE" id="PS50850">
    <property type="entry name" value="MFS"/>
    <property type="match status" value="1"/>
</dbReference>
<sequence>MFLTKTRTSPSDPSKFPTAQLFLLALVRVAEPIALTSIFPYAWKLVEQFNVTSESNAPFFAGILISAFSFAEACSGMHWGSLSDRIGRKPVLLLGCIGTISSLLIVGFAPNFWVALIGRLLGGLLNGNIGVVQTMVGELVKKPEYEPRAYAVMPFVWSIGTIVGPSIGGCFANPVETYPSLFSPHGIFAKFPFLLPNIICAAMLLVAIAFGYFFLEETHPDKQPWSTQADHEATTAETPLLPAQGANAHPAANLAAESYGTMLDVDLQRDDSWHVRSDGHWIEHEPKNEKVFTKPVVMFVVALGLFTSHSMAYDHLIPIFLQDKRADDVSVNAISSNAFAGGLGLSIHDVGIILSINGIIELFIQAAVFPIMASWFGVWKLLLIVTIGHPISYFIVPYLPLFPVKWLYPAIYGAMTIRNIFSILAYPLLLIMIKEAAPSPTVLGKINGLAASTGAACRTIASPIGGLLYGLSIDIGFTPLAWWVWTLVAMIGALQVPFLSREAHKCHARVHAAAGCCLTKTLSKKLKRRRGPKDIVHITVEEVNSSSSSFKYSDREDTRDFDARTV</sequence>
<evidence type="ECO:0000256" key="2">
    <source>
        <dbReference type="ARBA" id="ARBA00022448"/>
    </source>
</evidence>
<keyword evidence="2" id="KW-0813">Transport</keyword>
<dbReference type="Proteomes" id="UP000799444">
    <property type="component" value="Unassembled WGS sequence"/>
</dbReference>
<dbReference type="OrthoDB" id="10262656at2759"/>
<evidence type="ECO:0000259" key="7">
    <source>
        <dbReference type="PROSITE" id="PS50850"/>
    </source>
</evidence>
<evidence type="ECO:0000256" key="4">
    <source>
        <dbReference type="ARBA" id="ARBA00022989"/>
    </source>
</evidence>
<feature type="transmembrane region" description="Helical" evidence="6">
    <location>
        <begin position="406"/>
        <end position="429"/>
    </location>
</feature>